<dbReference type="CDD" id="cd06558">
    <property type="entry name" value="crotonase-like"/>
    <property type="match status" value="1"/>
</dbReference>
<proteinExistence type="predicted"/>
<evidence type="ECO:0000259" key="4">
    <source>
        <dbReference type="Pfam" id="PF16113"/>
    </source>
</evidence>
<dbReference type="InterPro" id="IPR045004">
    <property type="entry name" value="ECH_dom"/>
</dbReference>
<accession>A0A327YH64</accession>
<dbReference type="EMBL" id="QLMG01000006">
    <property type="protein sequence ID" value="RAK20320.1"/>
    <property type="molecule type" value="Genomic_DNA"/>
</dbReference>
<comment type="catalytic activity">
    <reaction evidence="1">
        <text>3-hydroxy-2-methylpropanoyl-CoA + H2O = 3-hydroxy-2-methylpropanoate + CoA + H(+)</text>
        <dbReference type="Rhea" id="RHEA:20888"/>
        <dbReference type="ChEBI" id="CHEBI:11805"/>
        <dbReference type="ChEBI" id="CHEBI:15377"/>
        <dbReference type="ChEBI" id="CHEBI:15378"/>
        <dbReference type="ChEBI" id="CHEBI:57287"/>
        <dbReference type="ChEBI" id="CHEBI:57340"/>
        <dbReference type="EC" id="3.1.2.4"/>
    </reaction>
</comment>
<dbReference type="OrthoDB" id="9790967at2"/>
<dbReference type="GO" id="GO:0005829">
    <property type="term" value="C:cytosol"/>
    <property type="evidence" value="ECO:0007669"/>
    <property type="project" value="TreeGrafter"/>
</dbReference>
<evidence type="ECO:0000256" key="3">
    <source>
        <dbReference type="ARBA" id="ARBA00022801"/>
    </source>
</evidence>
<keyword evidence="6" id="KW-1185">Reference proteome</keyword>
<dbReference type="InterPro" id="IPR029045">
    <property type="entry name" value="ClpP/crotonase-like_dom_sf"/>
</dbReference>
<dbReference type="EC" id="3.1.2.4" evidence="2"/>
<feature type="domain" description="Enoyl-CoA hydratase/isomerase" evidence="4">
    <location>
        <begin position="13"/>
        <end position="332"/>
    </location>
</feature>
<dbReference type="NCBIfam" id="NF004127">
    <property type="entry name" value="PRK05617.1"/>
    <property type="match status" value="1"/>
</dbReference>
<dbReference type="PANTHER" id="PTHR43176:SF3">
    <property type="entry name" value="3-HYDROXYISOBUTYRYL-COA HYDROLASE, MITOCHONDRIAL"/>
    <property type="match status" value="1"/>
</dbReference>
<keyword evidence="3" id="KW-0378">Hydrolase</keyword>
<dbReference type="RefSeq" id="WP_111549885.1">
    <property type="nucleotide sequence ID" value="NZ_LIQE01000007.1"/>
</dbReference>
<dbReference type="Pfam" id="PF16113">
    <property type="entry name" value="ECH_2"/>
    <property type="match status" value="1"/>
</dbReference>
<dbReference type="GO" id="GO:0006574">
    <property type="term" value="P:L-valine catabolic process"/>
    <property type="evidence" value="ECO:0007669"/>
    <property type="project" value="TreeGrafter"/>
</dbReference>
<evidence type="ECO:0000313" key="6">
    <source>
        <dbReference type="Proteomes" id="UP000249165"/>
    </source>
</evidence>
<dbReference type="Proteomes" id="UP000249165">
    <property type="component" value="Unassembled WGS sequence"/>
</dbReference>
<evidence type="ECO:0000256" key="1">
    <source>
        <dbReference type="ARBA" id="ARBA00001709"/>
    </source>
</evidence>
<protein>
    <recommendedName>
        <fullName evidence="2">3-hydroxyisobutyryl-CoA hydrolase</fullName>
        <ecNumber evidence="2">3.1.2.4</ecNumber>
    </recommendedName>
</protein>
<evidence type="ECO:0000313" key="5">
    <source>
        <dbReference type="EMBL" id="RAK20320.1"/>
    </source>
</evidence>
<dbReference type="Gene3D" id="3.90.226.10">
    <property type="entry name" value="2-enoyl-CoA Hydratase, Chain A, domain 1"/>
    <property type="match status" value="1"/>
</dbReference>
<organism evidence="5 6">
    <name type="scientific">Salipiger aestuarii</name>
    <dbReference type="NCBI Taxonomy" id="568098"/>
    <lineage>
        <taxon>Bacteria</taxon>
        <taxon>Pseudomonadati</taxon>
        <taxon>Pseudomonadota</taxon>
        <taxon>Alphaproteobacteria</taxon>
        <taxon>Rhodobacterales</taxon>
        <taxon>Roseobacteraceae</taxon>
        <taxon>Salipiger</taxon>
    </lineage>
</organism>
<dbReference type="SUPFAM" id="SSF52096">
    <property type="entry name" value="ClpP/crotonase"/>
    <property type="match status" value="1"/>
</dbReference>
<comment type="caution">
    <text evidence="5">The sequence shown here is derived from an EMBL/GenBank/DDBJ whole genome shotgun (WGS) entry which is preliminary data.</text>
</comment>
<gene>
    <name evidence="5" type="ORF">ATI53_100698</name>
</gene>
<dbReference type="AlphaFoldDB" id="A0A327YH64"/>
<dbReference type="InterPro" id="IPR032259">
    <property type="entry name" value="HIBYL-CoA-H"/>
</dbReference>
<sequence>MPDIHTRIEGRAGRITLTRPQALNALTHDMCLAIETAIDAWRKDDAVALVILDAQGERAFCAGGDIGDVWRAGMAGDYDLGRRFWADEYRMNAKLADYPKPIIAFLHGFVMGGGVGLGGHVSHRIVGESTQISMPECGIGFVPDVGGTLLLARAPGRVGDYLGLTSARMGPGDALFAGFADLFIPQAHWPALTADLCQTGDAQTLAAMAAPPPESALAASEGDIETLFAGETVAVIESALAAAHSDLATGALKALRRNAPLSMALTLEMLRRLRAAPGGIREALQQEYRVSYRAVEQGDFLEGVRAQIIDKDRDPKWRFQAGDVTPDKVAAMLAPLGDRELTL</sequence>
<reference evidence="5 6" key="1">
    <citation type="submission" date="2018-06" db="EMBL/GenBank/DDBJ databases">
        <title>Genomic Encyclopedia of Archaeal and Bacterial Type Strains, Phase II (KMG-II): from individual species to whole genera.</title>
        <authorList>
            <person name="Goeker M."/>
        </authorList>
    </citation>
    <scope>NUCLEOTIDE SEQUENCE [LARGE SCALE GENOMIC DNA]</scope>
    <source>
        <strain evidence="5 6">DSM 22011</strain>
    </source>
</reference>
<evidence type="ECO:0000256" key="2">
    <source>
        <dbReference type="ARBA" id="ARBA00011915"/>
    </source>
</evidence>
<dbReference type="PANTHER" id="PTHR43176">
    <property type="entry name" value="3-HYDROXYISOBUTYRYL-COA HYDROLASE-RELATED"/>
    <property type="match status" value="1"/>
</dbReference>
<dbReference type="GO" id="GO:0003860">
    <property type="term" value="F:3-hydroxyisobutyryl-CoA hydrolase activity"/>
    <property type="evidence" value="ECO:0007669"/>
    <property type="project" value="UniProtKB-EC"/>
</dbReference>
<name>A0A327YH64_9RHOB</name>